<dbReference type="EMBL" id="KQ947430">
    <property type="protein sequence ID" value="KUJ10176.1"/>
    <property type="molecule type" value="Genomic_DNA"/>
</dbReference>
<evidence type="ECO:0000256" key="5">
    <source>
        <dbReference type="ARBA" id="ARBA00022729"/>
    </source>
</evidence>
<dbReference type="InterPro" id="IPR052969">
    <property type="entry name" value="Thr-specific_kinase-like"/>
</dbReference>
<feature type="compositionally biased region" description="Basic and acidic residues" evidence="7">
    <location>
        <begin position="68"/>
        <end position="84"/>
    </location>
</feature>
<name>A0A132BCQ0_MOLSC</name>
<protein>
    <recommendedName>
        <fullName evidence="8">Alpha-type protein kinase domain-containing protein</fullName>
    </recommendedName>
</protein>
<evidence type="ECO:0000256" key="3">
    <source>
        <dbReference type="ARBA" id="ARBA00022527"/>
    </source>
</evidence>
<dbReference type="PANTHER" id="PTHR47763">
    <property type="entry name" value="ALPHA-PROTEIN KINASE VWKA"/>
    <property type="match status" value="1"/>
</dbReference>
<dbReference type="GO" id="GO:0004674">
    <property type="term" value="F:protein serine/threonine kinase activity"/>
    <property type="evidence" value="ECO:0007669"/>
    <property type="project" value="UniProtKB-KW"/>
</dbReference>
<evidence type="ECO:0000313" key="9">
    <source>
        <dbReference type="EMBL" id="KUJ10176.1"/>
    </source>
</evidence>
<keyword evidence="5" id="KW-0732">Signal</keyword>
<keyword evidence="2" id="KW-0964">Secreted</keyword>
<evidence type="ECO:0000256" key="1">
    <source>
        <dbReference type="ARBA" id="ARBA00004613"/>
    </source>
</evidence>
<dbReference type="KEGG" id="psco:LY89DRAFT_689987"/>
<dbReference type="Pfam" id="PF25106">
    <property type="entry name" value="VWA_4"/>
    <property type="match status" value="1"/>
</dbReference>
<dbReference type="CDD" id="cd04515">
    <property type="entry name" value="Alpha_kinase"/>
    <property type="match status" value="1"/>
</dbReference>
<dbReference type="OrthoDB" id="301415at2759"/>
<sequence>MASDPPQFASPASVSRSATSRGHIRLLADEMLRASLSSSGASLSSTPAATPPSYRRLPVPPTPAELLSRSRERNPRENWTRLPDDGSVSITRDSISKTKSNGNSRSKIKSENSDSSATTLSADETKARIRGLRRELERARGDVPPRPTTGLFEAACSTDLLFLIDTTGSMYPYIVAAKEQVKSIVVDIKRSFLNQAEVRVAVVSYKDHGDYPNIESLDFTPSTDQVFQFLGQLGASGGRDAPEDVLGGIFQARNLSWQQRTRCIIHIADAPPHGAGELHDLGNGADDYSVPGSEPHGLIYKPLLKELIEFNINYALLRVNSSTDRMAWAFAQVYAASSADAKLLPSNRYFGQVSCTQPEGRNSAWSGATSKKHSDLQFEEMELGTTYSQLRHLVVRTVTSSVSRTAGRMTMALSTVPTPVTTSVSRTAARMSSALSTVPKARVSDLTLIAGEEGIDGSAIKLFLEKDPPQWDTVGWFDETLVVEGFCPDMKLQSANSLNEMMSADENIKLSVAQLTIHARSKPFGEGAVRVASYARTESSTGKFVVKFFKKDGKMLAHLAEDMQIQALCKAFALEFNGLLKEEPQIDFVVTTCLQSKGDAESEGGCLSLEPFIDGEYIKYNNNSMFVKEDSPGEPDPFNQIAQAFSHFTFERSWGYFLVNDLQGVSGLLTDPSIQTRDHDRFKLADTNFHEEGFKFFFAAHKCNSICHELELKSNGEMIISGNYTFRERWPTLEPTVCCSNKLCRRIVRLASTQESEKFRGYHWCSACWPQLQSSMVSWVCEGPGPNHEFDMSRFFYESQGQLAPHRCSEHLAKDKSVSSMAVMGGSLWSKMKAEGSKESISGRSW</sequence>
<proteinExistence type="predicted"/>
<feature type="domain" description="Alpha-type protein kinase" evidence="8">
    <location>
        <begin position="494"/>
        <end position="715"/>
    </location>
</feature>
<dbReference type="PANTHER" id="PTHR47763:SF4">
    <property type="entry name" value="ALPHA-PROTEIN KINASE VWKA"/>
    <property type="match status" value="1"/>
</dbReference>
<gene>
    <name evidence="9" type="ORF">LY89DRAFT_689987</name>
</gene>
<evidence type="ECO:0000256" key="4">
    <source>
        <dbReference type="ARBA" id="ARBA00022679"/>
    </source>
</evidence>
<evidence type="ECO:0000256" key="7">
    <source>
        <dbReference type="SAM" id="MobiDB-lite"/>
    </source>
</evidence>
<keyword evidence="6" id="KW-0418">Kinase</keyword>
<reference evidence="9 10" key="1">
    <citation type="submission" date="2015-10" db="EMBL/GenBank/DDBJ databases">
        <title>Full genome of DAOMC 229536 Phialocephala scopiformis, a fungal endophyte of spruce producing the potent anti-insectan compound rugulosin.</title>
        <authorList>
            <consortium name="DOE Joint Genome Institute"/>
            <person name="Walker A.K."/>
            <person name="Frasz S.L."/>
            <person name="Seifert K.A."/>
            <person name="Miller J.D."/>
            <person name="Mondo S.J."/>
            <person name="Labutti K."/>
            <person name="Lipzen A."/>
            <person name="Dockter R."/>
            <person name="Kennedy M."/>
            <person name="Grigoriev I.V."/>
            <person name="Spatafora J.W."/>
        </authorList>
    </citation>
    <scope>NUCLEOTIDE SEQUENCE [LARGE SCALE GENOMIC DNA]</scope>
    <source>
        <strain evidence="9 10">CBS 120377</strain>
    </source>
</reference>
<dbReference type="Pfam" id="PF02816">
    <property type="entry name" value="Alpha_kinase"/>
    <property type="match status" value="1"/>
</dbReference>
<feature type="compositionally biased region" description="Low complexity" evidence="7">
    <location>
        <begin position="36"/>
        <end position="53"/>
    </location>
</feature>
<dbReference type="GO" id="GO:0005524">
    <property type="term" value="F:ATP binding"/>
    <property type="evidence" value="ECO:0007669"/>
    <property type="project" value="InterPro"/>
</dbReference>
<dbReference type="SUPFAM" id="SSF56112">
    <property type="entry name" value="Protein kinase-like (PK-like)"/>
    <property type="match status" value="1"/>
</dbReference>
<feature type="region of interest" description="Disordered" evidence="7">
    <location>
        <begin position="36"/>
        <end position="126"/>
    </location>
</feature>
<dbReference type="InParanoid" id="A0A132BCQ0"/>
<evidence type="ECO:0000256" key="2">
    <source>
        <dbReference type="ARBA" id="ARBA00022525"/>
    </source>
</evidence>
<evidence type="ECO:0000259" key="8">
    <source>
        <dbReference type="PROSITE" id="PS51158"/>
    </source>
</evidence>
<organism evidence="9 10">
    <name type="scientific">Mollisia scopiformis</name>
    <name type="common">Conifer needle endophyte fungus</name>
    <name type="synonym">Phialocephala scopiformis</name>
    <dbReference type="NCBI Taxonomy" id="149040"/>
    <lineage>
        <taxon>Eukaryota</taxon>
        <taxon>Fungi</taxon>
        <taxon>Dikarya</taxon>
        <taxon>Ascomycota</taxon>
        <taxon>Pezizomycotina</taxon>
        <taxon>Leotiomycetes</taxon>
        <taxon>Helotiales</taxon>
        <taxon>Mollisiaceae</taxon>
        <taxon>Mollisia</taxon>
    </lineage>
</organism>
<dbReference type="PROSITE" id="PS51158">
    <property type="entry name" value="ALPHA_KINASE"/>
    <property type="match status" value="1"/>
</dbReference>
<dbReference type="Gene3D" id="3.30.200.20">
    <property type="entry name" value="Phosphorylase Kinase, domain 1"/>
    <property type="match status" value="1"/>
</dbReference>
<keyword evidence="3" id="KW-0723">Serine/threonine-protein kinase</keyword>
<dbReference type="InterPro" id="IPR004166">
    <property type="entry name" value="a-kinase_dom"/>
</dbReference>
<feature type="compositionally biased region" description="Polar residues" evidence="7">
    <location>
        <begin position="88"/>
        <end position="105"/>
    </location>
</feature>
<dbReference type="SUPFAM" id="SSF53300">
    <property type="entry name" value="vWA-like"/>
    <property type="match status" value="1"/>
</dbReference>
<accession>A0A132BCQ0</accession>
<dbReference type="AlphaFoldDB" id="A0A132BCQ0"/>
<evidence type="ECO:0000313" key="10">
    <source>
        <dbReference type="Proteomes" id="UP000070700"/>
    </source>
</evidence>
<keyword evidence="10" id="KW-1185">Reference proteome</keyword>
<keyword evidence="4" id="KW-0808">Transferase</keyword>
<dbReference type="SMART" id="SM00811">
    <property type="entry name" value="Alpha_kinase"/>
    <property type="match status" value="1"/>
</dbReference>
<dbReference type="CDD" id="cd00198">
    <property type="entry name" value="vWFA"/>
    <property type="match status" value="1"/>
</dbReference>
<feature type="compositionally biased region" description="Polar residues" evidence="7">
    <location>
        <begin position="113"/>
        <end position="122"/>
    </location>
</feature>
<dbReference type="Proteomes" id="UP000070700">
    <property type="component" value="Unassembled WGS sequence"/>
</dbReference>
<dbReference type="InterPro" id="IPR056861">
    <property type="entry name" value="HMCN1-like_VWA"/>
</dbReference>
<feature type="compositionally biased region" description="Polar residues" evidence="7">
    <location>
        <begin position="10"/>
        <end position="20"/>
    </location>
</feature>
<dbReference type="Gene3D" id="3.40.50.410">
    <property type="entry name" value="von Willebrand factor, type A domain"/>
    <property type="match status" value="1"/>
</dbReference>
<evidence type="ECO:0000256" key="6">
    <source>
        <dbReference type="ARBA" id="ARBA00022777"/>
    </source>
</evidence>
<comment type="subcellular location">
    <subcellularLocation>
        <location evidence="1">Secreted</location>
    </subcellularLocation>
</comment>
<dbReference type="InterPro" id="IPR036465">
    <property type="entry name" value="vWFA_dom_sf"/>
</dbReference>
<dbReference type="InterPro" id="IPR011009">
    <property type="entry name" value="Kinase-like_dom_sf"/>
</dbReference>
<feature type="region of interest" description="Disordered" evidence="7">
    <location>
        <begin position="1"/>
        <end position="21"/>
    </location>
</feature>
<dbReference type="GeneID" id="28825735"/>
<dbReference type="RefSeq" id="XP_018064531.1">
    <property type="nucleotide sequence ID" value="XM_018216009.1"/>
</dbReference>